<dbReference type="GO" id="GO:0005886">
    <property type="term" value="C:plasma membrane"/>
    <property type="evidence" value="ECO:0007669"/>
    <property type="project" value="UniProtKB-SubCell"/>
</dbReference>
<dbReference type="CDD" id="cd06261">
    <property type="entry name" value="TM_PBP2"/>
    <property type="match status" value="1"/>
</dbReference>
<name>A0A3R7INU0_9BURK</name>
<evidence type="ECO:0000256" key="4">
    <source>
        <dbReference type="ARBA" id="ARBA00022519"/>
    </source>
</evidence>
<keyword evidence="2 8" id="KW-0813">Transport</keyword>
<dbReference type="InterPro" id="IPR000515">
    <property type="entry name" value="MetI-like"/>
</dbReference>
<protein>
    <recommendedName>
        <fullName evidence="9">ABC transmembrane type-1 domain-containing protein</fullName>
    </recommendedName>
</protein>
<sequence>MSETEFGGTRNQLWRWGQGVVCVLIAAWLILPLVTIVPISFSAQDSFAFPPRAWTFDRYRSLAEDQWIEPILNSLLVACLTGIQCAIFGTLASFGIVRSRSRFVGLVRLLVLAPQIVPIVVVGLGIYLVFLRWHFTGTWWGYAFAHTVLCLPFVVVPVTAALQVFDQRLELASASLGAGPVATFRQVTFPLIRPAILSGTLLAFLGSFDELVVALFLQSPSFLTLPVQLYRSMTDTIDPTVAAVATIEMTLVVIGVVATQIFHGKKLRVAAASNKSH</sequence>
<feature type="transmembrane region" description="Helical" evidence="8">
    <location>
        <begin position="139"/>
        <end position="162"/>
    </location>
</feature>
<evidence type="ECO:0000256" key="8">
    <source>
        <dbReference type="RuleBase" id="RU363032"/>
    </source>
</evidence>
<keyword evidence="3" id="KW-1003">Cell membrane</keyword>
<dbReference type="RefSeq" id="WP_120344018.1">
    <property type="nucleotide sequence ID" value="NZ_MCAS01000008.1"/>
</dbReference>
<feature type="domain" description="ABC transmembrane type-1" evidence="9">
    <location>
        <begin position="71"/>
        <end position="262"/>
    </location>
</feature>
<evidence type="ECO:0000256" key="6">
    <source>
        <dbReference type="ARBA" id="ARBA00022989"/>
    </source>
</evidence>
<comment type="caution">
    <text evidence="10">The sequence shown here is derived from an EMBL/GenBank/DDBJ whole genome shotgun (WGS) entry which is preliminary data.</text>
</comment>
<proteinExistence type="inferred from homology"/>
<dbReference type="EMBL" id="MCAS01000008">
    <property type="protein sequence ID" value="RKF48323.1"/>
    <property type="molecule type" value="Genomic_DNA"/>
</dbReference>
<keyword evidence="5 8" id="KW-0812">Transmembrane</keyword>
<dbReference type="OrthoDB" id="9178195at2"/>
<evidence type="ECO:0000256" key="7">
    <source>
        <dbReference type="ARBA" id="ARBA00023136"/>
    </source>
</evidence>
<dbReference type="PROSITE" id="PS50928">
    <property type="entry name" value="ABC_TM1"/>
    <property type="match status" value="1"/>
</dbReference>
<feature type="transmembrane region" description="Helical" evidence="8">
    <location>
        <begin position="20"/>
        <end position="41"/>
    </location>
</feature>
<keyword evidence="6 8" id="KW-1133">Transmembrane helix</keyword>
<evidence type="ECO:0000256" key="2">
    <source>
        <dbReference type="ARBA" id="ARBA00022448"/>
    </source>
</evidence>
<dbReference type="PANTHER" id="PTHR43357">
    <property type="entry name" value="INNER MEMBRANE ABC TRANSPORTER PERMEASE PROTEIN YDCV"/>
    <property type="match status" value="1"/>
</dbReference>
<dbReference type="InterPro" id="IPR035906">
    <property type="entry name" value="MetI-like_sf"/>
</dbReference>
<keyword evidence="4" id="KW-0997">Cell inner membrane</keyword>
<evidence type="ECO:0000256" key="5">
    <source>
        <dbReference type="ARBA" id="ARBA00022692"/>
    </source>
</evidence>
<dbReference type="Gene3D" id="1.10.3720.10">
    <property type="entry name" value="MetI-like"/>
    <property type="match status" value="1"/>
</dbReference>
<dbReference type="Pfam" id="PF00528">
    <property type="entry name" value="BPD_transp_1"/>
    <property type="match status" value="1"/>
</dbReference>
<accession>A0A3R7INU0</accession>
<feature type="transmembrane region" description="Helical" evidence="8">
    <location>
        <begin position="109"/>
        <end position="133"/>
    </location>
</feature>
<evidence type="ECO:0000256" key="3">
    <source>
        <dbReference type="ARBA" id="ARBA00022475"/>
    </source>
</evidence>
<feature type="transmembrane region" description="Helical" evidence="8">
    <location>
        <begin position="237"/>
        <end position="258"/>
    </location>
</feature>
<comment type="subcellular location">
    <subcellularLocation>
        <location evidence="1">Cell inner membrane</location>
        <topology evidence="1">Multi-pass membrane protein</topology>
    </subcellularLocation>
    <subcellularLocation>
        <location evidence="8">Cell membrane</location>
        <topology evidence="8">Multi-pass membrane protein</topology>
    </subcellularLocation>
</comment>
<dbReference type="AlphaFoldDB" id="A0A3R7INU0"/>
<dbReference type="SUPFAM" id="SSF161098">
    <property type="entry name" value="MetI-like"/>
    <property type="match status" value="1"/>
</dbReference>
<dbReference type="GO" id="GO:0055085">
    <property type="term" value="P:transmembrane transport"/>
    <property type="evidence" value="ECO:0007669"/>
    <property type="project" value="InterPro"/>
</dbReference>
<organism evidence="10 11">
    <name type="scientific">Paraburkholderia fungorum</name>
    <dbReference type="NCBI Taxonomy" id="134537"/>
    <lineage>
        <taxon>Bacteria</taxon>
        <taxon>Pseudomonadati</taxon>
        <taxon>Pseudomonadota</taxon>
        <taxon>Betaproteobacteria</taxon>
        <taxon>Burkholderiales</taxon>
        <taxon>Burkholderiaceae</taxon>
        <taxon>Paraburkholderia</taxon>
    </lineage>
</organism>
<reference evidence="10 11" key="1">
    <citation type="submission" date="2016-07" db="EMBL/GenBank/DDBJ databases">
        <title>Genome analysis of Burkholderia fungorum ES3-20.</title>
        <authorList>
            <person name="Xu D."/>
            <person name="Yao R."/>
            <person name="Zheng S."/>
        </authorList>
    </citation>
    <scope>NUCLEOTIDE SEQUENCE [LARGE SCALE GENOMIC DNA]</scope>
    <source>
        <strain evidence="10 11">ES3-20</strain>
    </source>
</reference>
<evidence type="ECO:0000313" key="10">
    <source>
        <dbReference type="EMBL" id="RKF48323.1"/>
    </source>
</evidence>
<dbReference type="Proteomes" id="UP000283709">
    <property type="component" value="Unassembled WGS sequence"/>
</dbReference>
<gene>
    <name evidence="10" type="ORF">BCY88_21575</name>
</gene>
<evidence type="ECO:0000256" key="1">
    <source>
        <dbReference type="ARBA" id="ARBA00004429"/>
    </source>
</evidence>
<dbReference type="PANTHER" id="PTHR43357:SF4">
    <property type="entry name" value="INNER MEMBRANE ABC TRANSPORTER PERMEASE PROTEIN YDCV"/>
    <property type="match status" value="1"/>
</dbReference>
<comment type="similarity">
    <text evidence="8">Belongs to the binding-protein-dependent transport system permease family.</text>
</comment>
<feature type="transmembrane region" description="Helical" evidence="8">
    <location>
        <begin position="75"/>
        <end position="97"/>
    </location>
</feature>
<evidence type="ECO:0000259" key="9">
    <source>
        <dbReference type="PROSITE" id="PS50928"/>
    </source>
</evidence>
<evidence type="ECO:0000313" key="11">
    <source>
        <dbReference type="Proteomes" id="UP000283709"/>
    </source>
</evidence>
<keyword evidence="7 8" id="KW-0472">Membrane</keyword>
<feature type="transmembrane region" description="Helical" evidence="8">
    <location>
        <begin position="195"/>
        <end position="217"/>
    </location>
</feature>